<feature type="compositionally biased region" description="Basic and acidic residues" evidence="1">
    <location>
        <begin position="1"/>
        <end position="12"/>
    </location>
</feature>
<sequence length="169" mass="18869">MHQSPTRKDQNHPQETMANLAPTTGRRPKTTSGGGTTTTTSRCINYAKRTECRSSSSSSSCTASSTSASTCCGLSRLMRRFIQRRPTKLHPASRQSSFQCRYDPLSYSLNFDICGSGDFPDDDYYKYYAFSSRKTAENAQVFEYIPMAIQSDKGKKLIPSSRFVGYDDS</sequence>
<dbReference type="OrthoDB" id="1091833at2759"/>
<protein>
    <submittedName>
        <fullName evidence="2">NHL domain-containing protein</fullName>
    </submittedName>
</protein>
<dbReference type="AlphaFoldDB" id="A0A5A7Q9C5"/>
<feature type="region of interest" description="Disordered" evidence="1">
    <location>
        <begin position="1"/>
        <end position="40"/>
    </location>
</feature>
<proteinExistence type="predicted"/>
<dbReference type="EMBL" id="BKCP01006049">
    <property type="protein sequence ID" value="GER41017.1"/>
    <property type="molecule type" value="Genomic_DNA"/>
</dbReference>
<keyword evidence="3" id="KW-1185">Reference proteome</keyword>
<organism evidence="2 3">
    <name type="scientific">Striga asiatica</name>
    <name type="common">Asiatic witchweed</name>
    <name type="synonym">Buchnera asiatica</name>
    <dbReference type="NCBI Taxonomy" id="4170"/>
    <lineage>
        <taxon>Eukaryota</taxon>
        <taxon>Viridiplantae</taxon>
        <taxon>Streptophyta</taxon>
        <taxon>Embryophyta</taxon>
        <taxon>Tracheophyta</taxon>
        <taxon>Spermatophyta</taxon>
        <taxon>Magnoliopsida</taxon>
        <taxon>eudicotyledons</taxon>
        <taxon>Gunneridae</taxon>
        <taxon>Pentapetalae</taxon>
        <taxon>asterids</taxon>
        <taxon>lamiids</taxon>
        <taxon>Lamiales</taxon>
        <taxon>Orobanchaceae</taxon>
        <taxon>Buchnereae</taxon>
        <taxon>Striga</taxon>
    </lineage>
</organism>
<comment type="caution">
    <text evidence="2">The sequence shown here is derived from an EMBL/GenBank/DDBJ whole genome shotgun (WGS) entry which is preliminary data.</text>
</comment>
<evidence type="ECO:0000313" key="3">
    <source>
        <dbReference type="Proteomes" id="UP000325081"/>
    </source>
</evidence>
<dbReference type="PANTHER" id="PTHR33168">
    <property type="entry name" value="STRESS INDUCED PROTEIN-RELATED"/>
    <property type="match status" value="1"/>
</dbReference>
<reference evidence="3" key="1">
    <citation type="journal article" date="2019" name="Curr. Biol.">
        <title>Genome Sequence of Striga asiatica Provides Insight into the Evolution of Plant Parasitism.</title>
        <authorList>
            <person name="Yoshida S."/>
            <person name="Kim S."/>
            <person name="Wafula E.K."/>
            <person name="Tanskanen J."/>
            <person name="Kim Y.M."/>
            <person name="Honaas L."/>
            <person name="Yang Z."/>
            <person name="Spallek T."/>
            <person name="Conn C.E."/>
            <person name="Ichihashi Y."/>
            <person name="Cheong K."/>
            <person name="Cui S."/>
            <person name="Der J.P."/>
            <person name="Gundlach H."/>
            <person name="Jiao Y."/>
            <person name="Hori C."/>
            <person name="Ishida J.K."/>
            <person name="Kasahara H."/>
            <person name="Kiba T."/>
            <person name="Kim M.S."/>
            <person name="Koo N."/>
            <person name="Laohavisit A."/>
            <person name="Lee Y.H."/>
            <person name="Lumba S."/>
            <person name="McCourt P."/>
            <person name="Mortimer J.C."/>
            <person name="Mutuku J.M."/>
            <person name="Nomura T."/>
            <person name="Sasaki-Sekimoto Y."/>
            <person name="Seto Y."/>
            <person name="Wang Y."/>
            <person name="Wakatake T."/>
            <person name="Sakakibara H."/>
            <person name="Demura T."/>
            <person name="Yamaguchi S."/>
            <person name="Yoneyama K."/>
            <person name="Manabe R.I."/>
            <person name="Nelson D.C."/>
            <person name="Schulman A.H."/>
            <person name="Timko M.P."/>
            <person name="dePamphilis C.W."/>
            <person name="Choi D."/>
            <person name="Shirasu K."/>
        </authorList>
    </citation>
    <scope>NUCLEOTIDE SEQUENCE [LARGE SCALE GENOMIC DNA]</scope>
    <source>
        <strain evidence="3">cv. UVA1</strain>
    </source>
</reference>
<evidence type="ECO:0000256" key="1">
    <source>
        <dbReference type="SAM" id="MobiDB-lite"/>
    </source>
</evidence>
<dbReference type="Proteomes" id="UP000325081">
    <property type="component" value="Unassembled WGS sequence"/>
</dbReference>
<evidence type="ECO:0000313" key="2">
    <source>
        <dbReference type="EMBL" id="GER41017.1"/>
    </source>
</evidence>
<gene>
    <name evidence="2" type="ORF">STAS_17720</name>
</gene>
<name>A0A5A7Q9C5_STRAF</name>
<accession>A0A5A7Q9C5</accession>